<sequence length="276" mass="32400">MEDKVQLQRFELKYRVDESTARAIREFVSGYLEPDEYGLDKPDYSYRIHSLYLDSDDLRCFWDVFNSNKNRFKLRIRYYDDRPDTPAFCEIKRRVNDAILKQRCAIRKEVVPQLLAGQLPDPSYLLSRKPQQLEALQEFCRRITDLNAKPRTHVSYLREAWVSPGSNAVRVCIDRKVCSEPQFTPELKTTMENPVMPFEPEVIVELKFTGRFPNWMGDLVRRFGLRQVSSAKYADGVALLGERRLAPETLTFLREDFLERLLQRHQVPASGRATKE</sequence>
<protein>
    <submittedName>
        <fullName evidence="2">Polyphosphate polymerase domain-containing protein</fullName>
    </submittedName>
</protein>
<organism evidence="2 3">
    <name type="scientific">Limisphaera ngatamarikiensis</name>
    <dbReference type="NCBI Taxonomy" id="1324935"/>
    <lineage>
        <taxon>Bacteria</taxon>
        <taxon>Pseudomonadati</taxon>
        <taxon>Verrucomicrobiota</taxon>
        <taxon>Verrucomicrobiia</taxon>
        <taxon>Limisphaerales</taxon>
        <taxon>Limisphaeraceae</taxon>
        <taxon>Limisphaera</taxon>
    </lineage>
</organism>
<evidence type="ECO:0000313" key="3">
    <source>
        <dbReference type="Proteomes" id="UP000477311"/>
    </source>
</evidence>
<dbReference type="EMBL" id="JAAKYA010000089">
    <property type="protein sequence ID" value="NGO40392.1"/>
    <property type="molecule type" value="Genomic_DNA"/>
</dbReference>
<comment type="caution">
    <text evidence="2">The sequence shown here is derived from an EMBL/GenBank/DDBJ whole genome shotgun (WGS) entry which is preliminary data.</text>
</comment>
<dbReference type="Proteomes" id="UP000477311">
    <property type="component" value="Unassembled WGS sequence"/>
</dbReference>
<dbReference type="Pfam" id="PF09359">
    <property type="entry name" value="VTC"/>
    <property type="match status" value="1"/>
</dbReference>
<feature type="domain" description="VTC" evidence="1">
    <location>
        <begin position="9"/>
        <end position="240"/>
    </location>
</feature>
<evidence type="ECO:0000313" key="2">
    <source>
        <dbReference type="EMBL" id="NGO40392.1"/>
    </source>
</evidence>
<dbReference type="AlphaFoldDB" id="A0A6M1S067"/>
<name>A0A6M1S067_9BACT</name>
<dbReference type="Gene3D" id="3.20.100.30">
    <property type="entry name" value="VTC, catalytic tunnel domain"/>
    <property type="match status" value="1"/>
</dbReference>
<keyword evidence="3" id="KW-1185">Reference proteome</keyword>
<accession>A0A6M1S067</accession>
<dbReference type="GO" id="GO:0006799">
    <property type="term" value="P:polyphosphate biosynthetic process"/>
    <property type="evidence" value="ECO:0007669"/>
    <property type="project" value="UniProtKB-ARBA"/>
</dbReference>
<dbReference type="CDD" id="cd07750">
    <property type="entry name" value="PolyPPase_VTC_like"/>
    <property type="match status" value="1"/>
</dbReference>
<evidence type="ECO:0000259" key="1">
    <source>
        <dbReference type="Pfam" id="PF09359"/>
    </source>
</evidence>
<dbReference type="RefSeq" id="WP_165108947.1">
    <property type="nucleotide sequence ID" value="NZ_JAAKYA010000089.1"/>
</dbReference>
<gene>
    <name evidence="2" type="ORF">G4L39_13455</name>
</gene>
<dbReference type="InterPro" id="IPR042267">
    <property type="entry name" value="VTC_sf"/>
</dbReference>
<dbReference type="InterPro" id="IPR018966">
    <property type="entry name" value="VTC_domain"/>
</dbReference>
<proteinExistence type="predicted"/>
<reference evidence="2 3" key="1">
    <citation type="submission" date="2020-02" db="EMBL/GenBank/DDBJ databases">
        <title>Draft genome sequence of Limisphaera ngatamarikiensis NGM72.4T, a thermophilic Verrucomicrobia grouped in subdivision 3.</title>
        <authorList>
            <person name="Carere C.R."/>
            <person name="Steen J."/>
            <person name="Hugenholtz P."/>
            <person name="Stott M.B."/>
        </authorList>
    </citation>
    <scope>NUCLEOTIDE SEQUENCE [LARGE SCALE GENOMIC DNA]</scope>
    <source>
        <strain evidence="2 3">NGM72.4</strain>
    </source>
</reference>